<dbReference type="InterPro" id="IPR014031">
    <property type="entry name" value="Ketoacyl_synth_C"/>
</dbReference>
<dbReference type="PANTHER" id="PTHR43775">
    <property type="entry name" value="FATTY ACID SYNTHASE"/>
    <property type="match status" value="1"/>
</dbReference>
<dbReference type="SMART" id="SM00825">
    <property type="entry name" value="PKS_KS"/>
    <property type="match status" value="1"/>
</dbReference>
<dbReference type="EMBL" id="JBHTBW010000013">
    <property type="protein sequence ID" value="MFC7440504.1"/>
    <property type="molecule type" value="Genomic_DNA"/>
</dbReference>
<dbReference type="SUPFAM" id="SSF47336">
    <property type="entry name" value="ACP-like"/>
    <property type="match status" value="1"/>
</dbReference>
<dbReference type="InterPro" id="IPR020806">
    <property type="entry name" value="PKS_PP-bd"/>
</dbReference>
<dbReference type="Gene3D" id="3.40.47.10">
    <property type="match status" value="1"/>
</dbReference>
<dbReference type="InterPro" id="IPR032821">
    <property type="entry name" value="PKS_assoc"/>
</dbReference>
<dbReference type="CDD" id="cd00833">
    <property type="entry name" value="PKS"/>
    <property type="match status" value="1"/>
</dbReference>
<dbReference type="InterPro" id="IPR001227">
    <property type="entry name" value="Ac_transferase_dom_sf"/>
</dbReference>
<dbReference type="InterPro" id="IPR049900">
    <property type="entry name" value="PKS_mFAS_DH"/>
</dbReference>
<dbReference type="Pfam" id="PF00109">
    <property type="entry name" value="ketoacyl-synt"/>
    <property type="match status" value="1"/>
</dbReference>
<feature type="domain" description="Ketosynthase family 3 (KS3)" evidence="6">
    <location>
        <begin position="110"/>
        <end position="534"/>
    </location>
</feature>
<evidence type="ECO:0000256" key="2">
    <source>
        <dbReference type="ARBA" id="ARBA00022553"/>
    </source>
</evidence>
<comment type="caution">
    <text evidence="4">Lacks conserved residue(s) required for the propagation of feature annotation.</text>
</comment>
<evidence type="ECO:0000256" key="4">
    <source>
        <dbReference type="PROSITE-ProRule" id="PRU01363"/>
    </source>
</evidence>
<dbReference type="Gene3D" id="3.30.70.3290">
    <property type="match status" value="1"/>
</dbReference>
<keyword evidence="3" id="KW-0808">Transferase</keyword>
<dbReference type="InterPro" id="IPR050091">
    <property type="entry name" value="PKS_NRPS_Biosynth_Enz"/>
</dbReference>
<name>A0ABW2RHV2_9BACL</name>
<accession>A0ABW2RHV2</accession>
<dbReference type="InterPro" id="IPR020841">
    <property type="entry name" value="PKS_Beta-ketoAc_synthase_dom"/>
</dbReference>
<dbReference type="InterPro" id="IPR018201">
    <property type="entry name" value="Ketoacyl_synth_AS"/>
</dbReference>
<dbReference type="InterPro" id="IPR020807">
    <property type="entry name" value="PKS_DH"/>
</dbReference>
<reference evidence="9" key="1">
    <citation type="journal article" date="2019" name="Int. J. Syst. Evol. Microbiol.">
        <title>The Global Catalogue of Microorganisms (GCM) 10K type strain sequencing project: providing services to taxonomists for standard genome sequencing and annotation.</title>
        <authorList>
            <consortium name="The Broad Institute Genomics Platform"/>
            <consortium name="The Broad Institute Genome Sequencing Center for Infectious Disease"/>
            <person name="Wu L."/>
            <person name="Ma J."/>
        </authorList>
    </citation>
    <scope>NUCLEOTIDE SEQUENCE [LARGE SCALE GENOMIC DNA]</scope>
    <source>
        <strain evidence="9">CGMCC 1.12942</strain>
    </source>
</reference>
<proteinExistence type="predicted"/>
<comment type="caution">
    <text evidence="8">The sequence shown here is derived from an EMBL/GenBank/DDBJ whole genome shotgun (WGS) entry which is preliminary data.</text>
</comment>
<dbReference type="SMART" id="SM00826">
    <property type="entry name" value="PKS_DH"/>
    <property type="match status" value="1"/>
</dbReference>
<keyword evidence="2" id="KW-0597">Phosphoprotein</keyword>
<dbReference type="Gene3D" id="3.40.366.10">
    <property type="entry name" value="Malonyl-Coenzyme A Acyl Carrier Protein, domain 2"/>
    <property type="match status" value="1"/>
</dbReference>
<evidence type="ECO:0000256" key="3">
    <source>
        <dbReference type="ARBA" id="ARBA00022679"/>
    </source>
</evidence>
<evidence type="ECO:0000313" key="8">
    <source>
        <dbReference type="EMBL" id="MFC7440504.1"/>
    </source>
</evidence>
<dbReference type="InterPro" id="IPR014043">
    <property type="entry name" value="Acyl_transferase_dom"/>
</dbReference>
<dbReference type="SUPFAM" id="SSF55048">
    <property type="entry name" value="Probable ACP-binding domain of malonyl-CoA ACP transacylase"/>
    <property type="match status" value="1"/>
</dbReference>
<dbReference type="Pfam" id="PF02801">
    <property type="entry name" value="Ketoacyl-synt_C"/>
    <property type="match status" value="1"/>
</dbReference>
<dbReference type="PROSITE" id="PS52019">
    <property type="entry name" value="PKS_MFAS_DH"/>
    <property type="match status" value="1"/>
</dbReference>
<evidence type="ECO:0000259" key="5">
    <source>
        <dbReference type="PROSITE" id="PS50075"/>
    </source>
</evidence>
<dbReference type="Gene3D" id="3.10.129.110">
    <property type="entry name" value="Polyketide synthase dehydratase"/>
    <property type="match status" value="1"/>
</dbReference>
<dbReference type="SMART" id="SM00827">
    <property type="entry name" value="PKS_AT"/>
    <property type="match status" value="1"/>
</dbReference>
<dbReference type="PROSITE" id="PS50075">
    <property type="entry name" value="CARRIER"/>
    <property type="match status" value="1"/>
</dbReference>
<dbReference type="SUPFAM" id="SSF52151">
    <property type="entry name" value="FabD/lysophospholipase-like"/>
    <property type="match status" value="1"/>
</dbReference>
<organism evidence="8 9">
    <name type="scientific">Laceyella putida</name>
    <dbReference type="NCBI Taxonomy" id="110101"/>
    <lineage>
        <taxon>Bacteria</taxon>
        <taxon>Bacillati</taxon>
        <taxon>Bacillota</taxon>
        <taxon>Bacilli</taxon>
        <taxon>Bacillales</taxon>
        <taxon>Thermoactinomycetaceae</taxon>
        <taxon>Laceyella</taxon>
    </lineage>
</organism>
<keyword evidence="1" id="KW-0596">Phosphopantetheine</keyword>
<gene>
    <name evidence="8" type="ORF">ACFQNG_04990</name>
</gene>
<evidence type="ECO:0000259" key="6">
    <source>
        <dbReference type="PROSITE" id="PS52004"/>
    </source>
</evidence>
<dbReference type="SMART" id="SM01294">
    <property type="entry name" value="PKS_PP_betabranch"/>
    <property type="match status" value="1"/>
</dbReference>
<dbReference type="PANTHER" id="PTHR43775:SF37">
    <property type="entry name" value="SI:DKEY-61P9.11"/>
    <property type="match status" value="1"/>
</dbReference>
<dbReference type="InterPro" id="IPR016036">
    <property type="entry name" value="Malonyl_transacylase_ACP-bd"/>
</dbReference>
<dbReference type="Pfam" id="PF21089">
    <property type="entry name" value="PKS_DH_N"/>
    <property type="match status" value="1"/>
</dbReference>
<feature type="domain" description="PKS/mFAS DH" evidence="7">
    <location>
        <begin position="994"/>
        <end position="1134"/>
    </location>
</feature>
<evidence type="ECO:0000256" key="1">
    <source>
        <dbReference type="ARBA" id="ARBA00022450"/>
    </source>
</evidence>
<dbReference type="InterPro" id="IPR016035">
    <property type="entry name" value="Acyl_Trfase/lysoPLipase"/>
</dbReference>
<dbReference type="PROSITE" id="PS52004">
    <property type="entry name" value="KS3_2"/>
    <property type="match status" value="1"/>
</dbReference>
<feature type="domain" description="Carrier" evidence="5">
    <location>
        <begin position="18"/>
        <end position="95"/>
    </location>
</feature>
<dbReference type="PROSITE" id="PS00606">
    <property type="entry name" value="KS3_1"/>
    <property type="match status" value="1"/>
</dbReference>
<dbReference type="InterPro" id="IPR014030">
    <property type="entry name" value="Ketoacyl_synth_N"/>
</dbReference>
<dbReference type="InterPro" id="IPR036736">
    <property type="entry name" value="ACP-like_sf"/>
</dbReference>
<dbReference type="InterPro" id="IPR049552">
    <property type="entry name" value="PKS_DH_N"/>
</dbReference>
<dbReference type="Pfam" id="PF00698">
    <property type="entry name" value="Acyl_transf_1"/>
    <property type="match status" value="1"/>
</dbReference>
<feature type="region of interest" description="N-terminal hotdog fold" evidence="4">
    <location>
        <begin position="994"/>
        <end position="1123"/>
    </location>
</feature>
<evidence type="ECO:0000259" key="7">
    <source>
        <dbReference type="PROSITE" id="PS52019"/>
    </source>
</evidence>
<dbReference type="Gene3D" id="1.10.1200.10">
    <property type="entry name" value="ACP-like"/>
    <property type="match status" value="1"/>
</dbReference>
<dbReference type="InterPro" id="IPR016039">
    <property type="entry name" value="Thiolase-like"/>
</dbReference>
<evidence type="ECO:0000313" key="9">
    <source>
        <dbReference type="Proteomes" id="UP001596500"/>
    </source>
</evidence>
<dbReference type="Pfam" id="PF00550">
    <property type="entry name" value="PP-binding"/>
    <property type="match status" value="1"/>
</dbReference>
<protein>
    <submittedName>
        <fullName evidence="8">Beta-ketoacyl synthase N-terminal-like domain-containing protein</fullName>
    </submittedName>
</protein>
<sequence>MSEKQDALDRDPKTFGGAGRTEMVAWLVRYLSENLFLSEEEIELEEPFSSYGLDSAQAVMLTSELGEWLGRELPPTLLWDYPTIEALVDFLTETPSSSGQGREDRKRVALESVAIVGMGCRFPGAHGLKMFWDLLKNQVDAIREVPGDRWDVEEFYDPVQGKPGKMNTRWGGFIDRVKEFDYGFFGITPREAERMDPQQRILLETVVEALEDGGIPFEELRGSRTGVFIGLSVIDYSKRMLTNHKELDIYPMTGNSHSIAANRISYLFHLQGPSITVDTACSSSLTAIHLALQSVKSGESDQAIVGGVNLLLEPEITIGFSKAGMMASDGRCKTFDAKADGYVRSEGAGVVILKPLEKALADGDRIYAVIRGSAVNQDGRSNGITAPNGIAQEEVLKRACQHAGIAPAEIDYVEAHGTGTPLGDPIEVKALGNVMGKGRPVGQKLRIGSVKTNIGHLEAAAGIASVIKVALMLKHREFVPSLHFETPNLHIPFDRFPIGVQTQCEPWDGGEKGRMAGISSFGFGGSNVHVVMEEAPAVPADDRFDEKGDTPFLIPISARSEDSLASYVTALKEWVRENKGKVSLRDLAYTASVRRTHHPIRSTWVAKTMEELLDRLEEPRHLIQQQKGLDKPVFVFTGQGGQWLGMGRELMRSEPVFRSGVEECAVWVEKWAGWSLLDYFHRDGDPACLEDTAIAQVLVFSLQVALFRLWQSWGIDPAAVVGHSMGEVAAAHAAGAYPLEEAVRIIVTRARLMQPAKGKGKMAATGLSPQAVQPYLAKAGGRLHLAAVNAPDATVLAGDPAELKKVQQALDERGVFFRELFGEYAFHSDQMEFCLDALRRELNGIQPHFSRIPFYSTVTGTRLEGERLTEDYWVRNVRRPVLFGDAVRQLMNDGYRLFLEIGPHPVLSGAISRCLSDLGQDGLVLPSIRRQEPERERMLHSLGQLYEAGYAVRFQETGPRKGHVVSLPMYAWRSDVCWVERREAAPRRKSHGVHPLLGDRVPLSPLLEGRLWEAEWRADSLPWLVDHKVQGMVVVPASAMIESILAAANDIEPTASWQIRDFKIYRPLFLPQETERLVHICLNEKTAGEWLFRIASCLRGEEEKDGAWTVHATGIIRTEKQSVSRMGQSEIALS</sequence>
<dbReference type="Pfam" id="PF16197">
    <property type="entry name" value="KAsynt_C_assoc"/>
    <property type="match status" value="1"/>
</dbReference>
<keyword evidence="9" id="KW-1185">Reference proteome</keyword>
<dbReference type="Proteomes" id="UP001596500">
    <property type="component" value="Unassembled WGS sequence"/>
</dbReference>
<dbReference type="InterPro" id="IPR042104">
    <property type="entry name" value="PKS_dehydratase_sf"/>
</dbReference>
<dbReference type="SMART" id="SM00823">
    <property type="entry name" value="PKS_PP"/>
    <property type="match status" value="1"/>
</dbReference>
<dbReference type="RefSeq" id="WP_379863785.1">
    <property type="nucleotide sequence ID" value="NZ_JBHTBW010000013.1"/>
</dbReference>
<dbReference type="SUPFAM" id="SSF53901">
    <property type="entry name" value="Thiolase-like"/>
    <property type="match status" value="1"/>
</dbReference>
<dbReference type="InterPro" id="IPR009081">
    <property type="entry name" value="PP-bd_ACP"/>
</dbReference>